<sequence>MPPISSRRVLHFGALYNEQNCTHCLQPSSCRVVYLNSGNECNMLPFISTTESREYSSKLQFLTARHSAPLHCAFSSIYHLVPFISRIWYLPHLLSFIDCHPLCLSGSG</sequence>
<dbReference type="EMBL" id="CR522870">
    <property type="protein sequence ID" value="CAG34960.1"/>
    <property type="molecule type" value="Genomic_DNA"/>
</dbReference>
<proteinExistence type="predicted"/>
<dbReference type="Proteomes" id="UP000000602">
    <property type="component" value="Chromosome"/>
</dbReference>
<dbReference type="AlphaFoldDB" id="Q6ARR5"/>
<gene>
    <name evidence="1" type="ordered locus">DP0231</name>
</gene>
<evidence type="ECO:0000313" key="2">
    <source>
        <dbReference type="Proteomes" id="UP000000602"/>
    </source>
</evidence>
<accession>Q6ARR5</accession>
<keyword evidence="2" id="KW-1185">Reference proteome</keyword>
<dbReference type="KEGG" id="dps:DP0231"/>
<name>Q6ARR5_DESPS</name>
<dbReference type="STRING" id="177439.DP0231"/>
<dbReference type="HOGENOM" id="CLU_2192793_0_0_7"/>
<organism evidence="1 2">
    <name type="scientific">Desulfotalea psychrophila (strain LSv54 / DSM 12343)</name>
    <dbReference type="NCBI Taxonomy" id="177439"/>
    <lineage>
        <taxon>Bacteria</taxon>
        <taxon>Pseudomonadati</taxon>
        <taxon>Thermodesulfobacteriota</taxon>
        <taxon>Desulfobulbia</taxon>
        <taxon>Desulfobulbales</taxon>
        <taxon>Desulfocapsaceae</taxon>
        <taxon>Desulfotalea</taxon>
    </lineage>
</organism>
<reference evidence="2" key="1">
    <citation type="journal article" date="2004" name="Environ. Microbiol.">
        <title>The genome of Desulfotalea psychrophila, a sulfate-reducing bacterium from permanently cold Arctic sediments.</title>
        <authorList>
            <person name="Rabus R."/>
            <person name="Ruepp A."/>
            <person name="Frickey T."/>
            <person name="Rattei T."/>
            <person name="Fartmann B."/>
            <person name="Stark M."/>
            <person name="Bauer M."/>
            <person name="Zibat A."/>
            <person name="Lombardot T."/>
            <person name="Becker I."/>
            <person name="Amann J."/>
            <person name="Gellner K."/>
            <person name="Teeling H."/>
            <person name="Leuschner W.D."/>
            <person name="Gloeckner F.-O."/>
            <person name="Lupas A.N."/>
            <person name="Amann R."/>
            <person name="Klenk H.-P."/>
        </authorList>
    </citation>
    <scope>NUCLEOTIDE SEQUENCE [LARGE SCALE GENOMIC DNA]</scope>
    <source>
        <strain evidence="2">DSM 12343 / LSv54</strain>
    </source>
</reference>
<evidence type="ECO:0000313" key="1">
    <source>
        <dbReference type="EMBL" id="CAG34960.1"/>
    </source>
</evidence>
<protein>
    <submittedName>
        <fullName evidence="1">Uncharacterized protein</fullName>
    </submittedName>
</protein>